<protein>
    <submittedName>
        <fullName evidence="1">Uncharacterized protein</fullName>
    </submittedName>
</protein>
<sequence length="119" mass="13174">MLSFCILLAGPPCEKRKGPCDPNPCRNGGASDCVCGDGSVVPACRRLQNLCSPSPCLNNATCVSRGNEHFCRMDWRVLSICRRCLPDKAKQLFEWSNMHHNKSAILSSTIHLQVPPRLH</sequence>
<keyword evidence="2" id="KW-1185">Reference proteome</keyword>
<reference evidence="1" key="1">
    <citation type="submission" date="2022-05" db="EMBL/GenBank/DDBJ databases">
        <title>Chromosome-level genome of Chaenocephalus aceratus.</title>
        <authorList>
            <person name="Park H."/>
        </authorList>
    </citation>
    <scope>NUCLEOTIDE SEQUENCE</scope>
    <source>
        <strain evidence="1">KU_202001</strain>
    </source>
</reference>
<proteinExistence type="predicted"/>
<dbReference type="Proteomes" id="UP001057452">
    <property type="component" value="Chromosome 22"/>
</dbReference>
<name>A0ACB9WIJ3_CHAAC</name>
<evidence type="ECO:0000313" key="1">
    <source>
        <dbReference type="EMBL" id="KAI4812804.1"/>
    </source>
</evidence>
<accession>A0ACB9WIJ3</accession>
<organism evidence="1 2">
    <name type="scientific">Chaenocephalus aceratus</name>
    <name type="common">Blackfin icefish</name>
    <name type="synonym">Chaenichthys aceratus</name>
    <dbReference type="NCBI Taxonomy" id="36190"/>
    <lineage>
        <taxon>Eukaryota</taxon>
        <taxon>Metazoa</taxon>
        <taxon>Chordata</taxon>
        <taxon>Craniata</taxon>
        <taxon>Vertebrata</taxon>
        <taxon>Euteleostomi</taxon>
        <taxon>Actinopterygii</taxon>
        <taxon>Neopterygii</taxon>
        <taxon>Teleostei</taxon>
        <taxon>Neoteleostei</taxon>
        <taxon>Acanthomorphata</taxon>
        <taxon>Eupercaria</taxon>
        <taxon>Perciformes</taxon>
        <taxon>Notothenioidei</taxon>
        <taxon>Channichthyidae</taxon>
        <taxon>Chaenocephalus</taxon>
    </lineage>
</organism>
<dbReference type="EMBL" id="CM043806">
    <property type="protein sequence ID" value="KAI4812804.1"/>
    <property type="molecule type" value="Genomic_DNA"/>
</dbReference>
<feature type="non-terminal residue" evidence="1">
    <location>
        <position position="119"/>
    </location>
</feature>
<gene>
    <name evidence="1" type="ORF">KUCAC02_024172</name>
</gene>
<evidence type="ECO:0000313" key="2">
    <source>
        <dbReference type="Proteomes" id="UP001057452"/>
    </source>
</evidence>
<comment type="caution">
    <text evidence="1">The sequence shown here is derived from an EMBL/GenBank/DDBJ whole genome shotgun (WGS) entry which is preliminary data.</text>
</comment>